<comment type="caution">
    <text evidence="7">The sequence shown here is derived from an EMBL/GenBank/DDBJ whole genome shotgun (WGS) entry which is preliminary data.</text>
</comment>
<feature type="domain" description="HAMP" evidence="6">
    <location>
        <begin position="213"/>
        <end position="266"/>
    </location>
</feature>
<dbReference type="SUPFAM" id="SSF58104">
    <property type="entry name" value="Methyl-accepting chemotaxis protein (MCP) signaling domain"/>
    <property type="match status" value="1"/>
</dbReference>
<feature type="transmembrane region" description="Helical" evidence="4">
    <location>
        <begin position="190"/>
        <end position="215"/>
    </location>
</feature>
<sequence length="562" mass="59128">MSFKNLSFLVKITIPLALTFLVAAGLVAYARSSMGTLAAQTREIVNVQAARQRHVLRMQAGLTEAAVQNRNILLERSASKMAGYTTRQQAAIRSTLESQADLAALADSPERVARNAKLLEAVNTYFAVLARSTDAGLKNDNETGMKIAQEEAAPLRAKLREEISQRIDVIDQELKASSDRAEERASSASMLLIGSAVMGLLAALAIAVAIVVVGITRPVKGMTAAMSLLAAGDLDIAVAGTDRKDEIGLLARALEVFKRNAIDARRLAAEQEAENRTKMRRAEILSELTERFEANVSTLTQGLAGAATEMEATAQSLSATADQSIRQATTVATAAEETSANVQTVASASEEMSASIQEIVTQVSQSSAIATQAVEDTRRTETTVKRLTEVADSITDVVSMISTIAGQTNLLALNATIEAARAGEAGRGFAVVATEVKELAGQTARATEDVRTKIGQIQDATGEVVSDITRIGKTIADMSTYSNGIAAAMEEQGAATREIARNVQEAAQGTQEVTSNIENVRTGASSTGAAATQVLGAAKELSRYSENLGHEVSAFLAGVKAA</sequence>
<protein>
    <submittedName>
        <fullName evidence="7">Methyl-accepting chemotaxis protein</fullName>
    </submittedName>
</protein>
<keyword evidence="4" id="KW-0472">Membrane</keyword>
<dbReference type="EMBL" id="JBEPMM010000007">
    <property type="protein sequence ID" value="MET3693210.1"/>
    <property type="molecule type" value="Genomic_DNA"/>
</dbReference>
<feature type="domain" description="Methyl-accepting transducer" evidence="5">
    <location>
        <begin position="306"/>
        <end position="528"/>
    </location>
</feature>
<dbReference type="Pfam" id="PF00015">
    <property type="entry name" value="MCPsignal"/>
    <property type="match status" value="1"/>
</dbReference>
<gene>
    <name evidence="7" type="ORF">ABID43_002757</name>
</gene>
<dbReference type="Gene3D" id="1.10.8.500">
    <property type="entry name" value="HAMP domain in histidine kinase"/>
    <property type="match status" value="1"/>
</dbReference>
<dbReference type="InterPro" id="IPR004090">
    <property type="entry name" value="Chemotax_Me-accpt_rcpt"/>
</dbReference>
<evidence type="ECO:0000256" key="3">
    <source>
        <dbReference type="PROSITE-ProRule" id="PRU00284"/>
    </source>
</evidence>
<reference evidence="7 8" key="1">
    <citation type="submission" date="2024-06" db="EMBL/GenBank/DDBJ databases">
        <title>Genomic Encyclopedia of Type Strains, Phase IV (KMG-IV): sequencing the most valuable type-strain genomes for metagenomic binning, comparative biology and taxonomic classification.</title>
        <authorList>
            <person name="Goeker M."/>
        </authorList>
    </citation>
    <scope>NUCLEOTIDE SEQUENCE [LARGE SCALE GENOMIC DNA]</scope>
    <source>
        <strain evidence="7 8">DSM 21331</strain>
    </source>
</reference>
<dbReference type="PANTHER" id="PTHR32089:SF112">
    <property type="entry name" value="LYSOZYME-LIKE PROTEIN-RELATED"/>
    <property type="match status" value="1"/>
</dbReference>
<evidence type="ECO:0000256" key="4">
    <source>
        <dbReference type="SAM" id="Phobius"/>
    </source>
</evidence>
<dbReference type="Pfam" id="PF00672">
    <property type="entry name" value="HAMP"/>
    <property type="match status" value="1"/>
</dbReference>
<comment type="similarity">
    <text evidence="2">Belongs to the methyl-accepting chemotaxis (MCP) protein family.</text>
</comment>
<dbReference type="InterPro" id="IPR004089">
    <property type="entry name" value="MCPsignal_dom"/>
</dbReference>
<evidence type="ECO:0000259" key="5">
    <source>
        <dbReference type="PROSITE" id="PS50111"/>
    </source>
</evidence>
<evidence type="ECO:0000259" key="6">
    <source>
        <dbReference type="PROSITE" id="PS50885"/>
    </source>
</evidence>
<dbReference type="Proteomes" id="UP001549145">
    <property type="component" value="Unassembled WGS sequence"/>
</dbReference>
<name>A0ABV2L904_9HYPH</name>
<dbReference type="SMART" id="SM00304">
    <property type="entry name" value="HAMP"/>
    <property type="match status" value="1"/>
</dbReference>
<evidence type="ECO:0000313" key="8">
    <source>
        <dbReference type="Proteomes" id="UP001549145"/>
    </source>
</evidence>
<feature type="transmembrane region" description="Helical" evidence="4">
    <location>
        <begin position="12"/>
        <end position="30"/>
    </location>
</feature>
<dbReference type="PROSITE" id="PS50885">
    <property type="entry name" value="HAMP"/>
    <property type="match status" value="1"/>
</dbReference>
<dbReference type="InterPro" id="IPR003660">
    <property type="entry name" value="HAMP_dom"/>
</dbReference>
<dbReference type="RefSeq" id="WP_238281001.1">
    <property type="nucleotide sequence ID" value="NZ_BPQL01000112.1"/>
</dbReference>
<dbReference type="PROSITE" id="PS50111">
    <property type="entry name" value="CHEMOTAXIS_TRANSDUC_2"/>
    <property type="match status" value="1"/>
</dbReference>
<dbReference type="PRINTS" id="PR00260">
    <property type="entry name" value="CHEMTRNSDUCR"/>
</dbReference>
<keyword evidence="8" id="KW-1185">Reference proteome</keyword>
<keyword evidence="4" id="KW-1133">Transmembrane helix</keyword>
<proteinExistence type="inferred from homology"/>
<dbReference type="PANTHER" id="PTHR32089">
    <property type="entry name" value="METHYL-ACCEPTING CHEMOTAXIS PROTEIN MCPB"/>
    <property type="match status" value="1"/>
</dbReference>
<evidence type="ECO:0000256" key="1">
    <source>
        <dbReference type="ARBA" id="ARBA00023224"/>
    </source>
</evidence>
<evidence type="ECO:0000256" key="2">
    <source>
        <dbReference type="ARBA" id="ARBA00029447"/>
    </source>
</evidence>
<evidence type="ECO:0000313" key="7">
    <source>
        <dbReference type="EMBL" id="MET3693210.1"/>
    </source>
</evidence>
<dbReference type="CDD" id="cd06225">
    <property type="entry name" value="HAMP"/>
    <property type="match status" value="1"/>
</dbReference>
<organism evidence="7 8">
    <name type="scientific">Methylobacterium goesingense</name>
    <dbReference type="NCBI Taxonomy" id="243690"/>
    <lineage>
        <taxon>Bacteria</taxon>
        <taxon>Pseudomonadati</taxon>
        <taxon>Pseudomonadota</taxon>
        <taxon>Alphaproteobacteria</taxon>
        <taxon>Hyphomicrobiales</taxon>
        <taxon>Methylobacteriaceae</taxon>
        <taxon>Methylobacterium</taxon>
    </lineage>
</organism>
<accession>A0ABV2L904</accession>
<dbReference type="Gene3D" id="1.10.287.950">
    <property type="entry name" value="Methyl-accepting chemotaxis protein"/>
    <property type="match status" value="1"/>
</dbReference>
<keyword evidence="1 3" id="KW-0807">Transducer</keyword>
<keyword evidence="4" id="KW-0812">Transmembrane</keyword>
<dbReference type="SMART" id="SM00283">
    <property type="entry name" value="MA"/>
    <property type="match status" value="1"/>
</dbReference>